<keyword evidence="4" id="KW-1185">Reference proteome</keyword>
<name>A0AAV2SKI6_MEGNR</name>
<dbReference type="AlphaFoldDB" id="A0AAV2SKI6"/>
<dbReference type="EMBL" id="CAXKWB010077377">
    <property type="protein sequence ID" value="CAL4201599.1"/>
    <property type="molecule type" value="Genomic_DNA"/>
</dbReference>
<dbReference type="Proteomes" id="UP001497623">
    <property type="component" value="Unassembled WGS sequence"/>
</dbReference>
<gene>
    <name evidence="3" type="ORF">MNOR_LOCUS37606</name>
</gene>
<proteinExistence type="predicted"/>
<dbReference type="Pfam" id="PF16021">
    <property type="entry name" value="PDCD7"/>
    <property type="match status" value="1"/>
</dbReference>
<feature type="compositionally biased region" description="Low complexity" evidence="2">
    <location>
        <begin position="102"/>
        <end position="120"/>
    </location>
</feature>
<feature type="region of interest" description="Disordered" evidence="2">
    <location>
        <begin position="1"/>
        <end position="146"/>
    </location>
</feature>
<evidence type="ECO:0000313" key="3">
    <source>
        <dbReference type="EMBL" id="CAL4201599.1"/>
    </source>
</evidence>
<feature type="compositionally biased region" description="Pro residues" evidence="2">
    <location>
        <begin position="80"/>
        <end position="101"/>
    </location>
</feature>
<evidence type="ECO:0000313" key="4">
    <source>
        <dbReference type="Proteomes" id="UP001497623"/>
    </source>
</evidence>
<sequence>MSSNPNYTPHHSTQCTDFSSNVGASAFNVPPFTNIRPPNLNNRPPLSTPPLPPLKLQQFQLQSPSLNQQNAQSATRHPLPHLPPPNLPPSCLPPPQLPPSRLPLSRFLPTHHPTPHHQSSQPPPPRHPPPTQHPLCPPQLRPPPPPGFIPNWAQMGQKSIPATFHAYTLEKQQQISTISDFENDQKMHQYDQIFASRNNGVQYNKLSVEDRIWLKGFEEVIVSVERRVPLVEKPLRENKLKLNEVTSLASESRTLLKTLKELKAEMEKNASTASDENWHRFVGQVEQTKEILNINIVQLQNPQITKVIRSRRLKRKRLKANKKKLLEEKCNKICEWKQKEVDIDIWREQIIKKEKDELREKQIKAEADSVLSEIRLKENEASRMIQLVDALKQLRRTRTNKGDKFGYATNSVSDNRFDTVLGKLQGLVSSQLSDYKMEEATLRVMMEESGSKQSVLLSGRHDKDTAMNSTCSSEVKIDNLLFGHNSHKTTTGKLHLQSLVERRHEWDEFLTPKENPLGSSVPLGWVVPPSNPSEQWDKFLAT</sequence>
<evidence type="ECO:0008006" key="5">
    <source>
        <dbReference type="Google" id="ProtNLM"/>
    </source>
</evidence>
<dbReference type="GO" id="GO:0005689">
    <property type="term" value="C:U12-type spliceosomal complex"/>
    <property type="evidence" value="ECO:0007669"/>
    <property type="project" value="TreeGrafter"/>
</dbReference>
<keyword evidence="1" id="KW-0175">Coiled coil</keyword>
<evidence type="ECO:0000256" key="1">
    <source>
        <dbReference type="SAM" id="Coils"/>
    </source>
</evidence>
<feature type="coiled-coil region" evidence="1">
    <location>
        <begin position="245"/>
        <end position="276"/>
    </location>
</feature>
<dbReference type="PANTHER" id="PTHR48190">
    <property type="entry name" value="PROGRAMMED CELL DEATH PROTEIN 7"/>
    <property type="match status" value="1"/>
</dbReference>
<dbReference type="InterPro" id="IPR031974">
    <property type="entry name" value="PDCD7"/>
</dbReference>
<dbReference type="PANTHER" id="PTHR48190:SF2">
    <property type="entry name" value="PROGRAMMED CELL DEATH PROTEIN 7"/>
    <property type="match status" value="1"/>
</dbReference>
<feature type="compositionally biased region" description="Low complexity" evidence="2">
    <location>
        <begin position="54"/>
        <end position="73"/>
    </location>
</feature>
<reference evidence="3 4" key="1">
    <citation type="submission" date="2024-05" db="EMBL/GenBank/DDBJ databases">
        <authorList>
            <person name="Wallberg A."/>
        </authorList>
    </citation>
    <scope>NUCLEOTIDE SEQUENCE [LARGE SCALE GENOMIC DNA]</scope>
</reference>
<feature type="compositionally biased region" description="Polar residues" evidence="2">
    <location>
        <begin position="1"/>
        <end position="23"/>
    </location>
</feature>
<dbReference type="InterPro" id="IPR052831">
    <property type="entry name" value="Apoptosis_promoter"/>
</dbReference>
<organism evidence="3 4">
    <name type="scientific">Meganyctiphanes norvegica</name>
    <name type="common">Northern krill</name>
    <name type="synonym">Thysanopoda norvegica</name>
    <dbReference type="NCBI Taxonomy" id="48144"/>
    <lineage>
        <taxon>Eukaryota</taxon>
        <taxon>Metazoa</taxon>
        <taxon>Ecdysozoa</taxon>
        <taxon>Arthropoda</taxon>
        <taxon>Crustacea</taxon>
        <taxon>Multicrustacea</taxon>
        <taxon>Malacostraca</taxon>
        <taxon>Eumalacostraca</taxon>
        <taxon>Eucarida</taxon>
        <taxon>Euphausiacea</taxon>
        <taxon>Euphausiidae</taxon>
        <taxon>Meganyctiphanes</taxon>
    </lineage>
</organism>
<evidence type="ECO:0000256" key="2">
    <source>
        <dbReference type="SAM" id="MobiDB-lite"/>
    </source>
</evidence>
<protein>
    <recommendedName>
        <fullName evidence="5">Programmed cell death protein 7</fullName>
    </recommendedName>
</protein>
<comment type="caution">
    <text evidence="3">The sequence shown here is derived from an EMBL/GenBank/DDBJ whole genome shotgun (WGS) entry which is preliminary data.</text>
</comment>
<accession>A0AAV2SKI6</accession>
<feature type="compositionally biased region" description="Pro residues" evidence="2">
    <location>
        <begin position="121"/>
        <end position="146"/>
    </location>
</feature>